<dbReference type="EMBL" id="KV918985">
    <property type="protein sequence ID" value="OSX73637.1"/>
    <property type="molecule type" value="Genomic_DNA"/>
</dbReference>
<organism evidence="2 3">
    <name type="scientific">Porphyra umbilicalis</name>
    <name type="common">Purple laver</name>
    <name type="synonym">Red alga</name>
    <dbReference type="NCBI Taxonomy" id="2786"/>
    <lineage>
        <taxon>Eukaryota</taxon>
        <taxon>Rhodophyta</taxon>
        <taxon>Bangiophyceae</taxon>
        <taxon>Bangiales</taxon>
        <taxon>Bangiaceae</taxon>
        <taxon>Porphyra</taxon>
    </lineage>
</organism>
<name>A0A1X6NYJ8_PORUM</name>
<sequence>MAPAPPPGAGEPPPAAAEAAAVAADAGAPPGDPPLPPTPSRAFRPPPTPPPPPHWPDADPAYSTAGASYYGGPSSPALRFEVHATSARALASTLHLPAHDAAAETGTADREQSTAA</sequence>
<protein>
    <submittedName>
        <fullName evidence="2">Uncharacterized protein</fullName>
    </submittedName>
</protein>
<dbReference type="AlphaFoldDB" id="A0A1X6NYJ8"/>
<feature type="compositionally biased region" description="Low complexity" evidence="1">
    <location>
        <begin position="16"/>
        <end position="29"/>
    </location>
</feature>
<gene>
    <name evidence="2" type="ORF">BU14_0333s0025</name>
</gene>
<feature type="compositionally biased region" description="Pro residues" evidence="1">
    <location>
        <begin position="1"/>
        <end position="15"/>
    </location>
</feature>
<evidence type="ECO:0000313" key="3">
    <source>
        <dbReference type="Proteomes" id="UP000218209"/>
    </source>
</evidence>
<accession>A0A1X6NYJ8</accession>
<evidence type="ECO:0000313" key="2">
    <source>
        <dbReference type="EMBL" id="OSX73637.1"/>
    </source>
</evidence>
<proteinExistence type="predicted"/>
<dbReference type="Proteomes" id="UP000218209">
    <property type="component" value="Unassembled WGS sequence"/>
</dbReference>
<reference evidence="2 3" key="1">
    <citation type="submission" date="2017-03" db="EMBL/GenBank/DDBJ databases">
        <title>WGS assembly of Porphyra umbilicalis.</title>
        <authorList>
            <person name="Brawley S.H."/>
            <person name="Blouin N.A."/>
            <person name="Ficko-Blean E."/>
            <person name="Wheeler G.L."/>
            <person name="Lohr M."/>
            <person name="Goodson H.V."/>
            <person name="Jenkins J.W."/>
            <person name="Blaby-Haas C.E."/>
            <person name="Helliwell K.E."/>
            <person name="Chan C."/>
            <person name="Marriage T."/>
            <person name="Bhattacharya D."/>
            <person name="Klein A.S."/>
            <person name="Badis Y."/>
            <person name="Brodie J."/>
            <person name="Cao Y."/>
            <person name="Collen J."/>
            <person name="Dittami S.M."/>
            <person name="Gachon C.M."/>
            <person name="Green B.R."/>
            <person name="Karpowicz S."/>
            <person name="Kim J.W."/>
            <person name="Kudahl U."/>
            <person name="Lin S."/>
            <person name="Michel G."/>
            <person name="Mittag M."/>
            <person name="Olson B.J."/>
            <person name="Pangilinan J."/>
            <person name="Peng Y."/>
            <person name="Qiu H."/>
            <person name="Shu S."/>
            <person name="Singer J.T."/>
            <person name="Smith A.G."/>
            <person name="Sprecher B.N."/>
            <person name="Wagner V."/>
            <person name="Wang W."/>
            <person name="Wang Z.-Y."/>
            <person name="Yan J."/>
            <person name="Yarish C."/>
            <person name="Zoeuner-Riek S."/>
            <person name="Zhuang Y."/>
            <person name="Zou Y."/>
            <person name="Lindquist E.A."/>
            <person name="Grimwood J."/>
            <person name="Barry K."/>
            <person name="Rokhsar D.S."/>
            <person name="Schmutz J."/>
            <person name="Stiller J.W."/>
            <person name="Grossman A.R."/>
            <person name="Prochnik S.E."/>
        </authorList>
    </citation>
    <scope>NUCLEOTIDE SEQUENCE [LARGE SCALE GENOMIC DNA]</scope>
    <source>
        <strain evidence="2">4086291</strain>
    </source>
</reference>
<keyword evidence="3" id="KW-1185">Reference proteome</keyword>
<evidence type="ECO:0000256" key="1">
    <source>
        <dbReference type="SAM" id="MobiDB-lite"/>
    </source>
</evidence>
<feature type="region of interest" description="Disordered" evidence="1">
    <location>
        <begin position="1"/>
        <end position="76"/>
    </location>
</feature>
<feature type="compositionally biased region" description="Pro residues" evidence="1">
    <location>
        <begin position="30"/>
        <end position="55"/>
    </location>
</feature>